<dbReference type="PANTHER" id="PTHR10937">
    <property type="entry name" value="GLUCOSAMINE--FRUCTOSE-6-PHOSPHATE AMINOTRANSFERASE, ISOMERIZING"/>
    <property type="match status" value="1"/>
</dbReference>
<dbReference type="RefSeq" id="WP_271166013.1">
    <property type="nucleotide sequence ID" value="NZ_BSFD01000011.1"/>
</dbReference>
<dbReference type="InterPro" id="IPR035490">
    <property type="entry name" value="GlmS/FrlB_SIS"/>
</dbReference>
<dbReference type="SUPFAM" id="SSF53697">
    <property type="entry name" value="SIS domain"/>
    <property type="match status" value="1"/>
</dbReference>
<dbReference type="CDD" id="cd05009">
    <property type="entry name" value="SIS_GlmS_GlmD_2"/>
    <property type="match status" value="1"/>
</dbReference>
<dbReference type="Proteomes" id="UP001143509">
    <property type="component" value="Unassembled WGS sequence"/>
</dbReference>
<dbReference type="PANTHER" id="PTHR10937:SF8">
    <property type="entry name" value="AMINOTRANSFERASE-RELATED"/>
    <property type="match status" value="1"/>
</dbReference>
<feature type="domain" description="SIS" evidence="3">
    <location>
        <begin position="36"/>
        <end position="186"/>
    </location>
</feature>
<organism evidence="4 5">
    <name type="scientific">Brevundimonas intermedia</name>
    <dbReference type="NCBI Taxonomy" id="74315"/>
    <lineage>
        <taxon>Bacteria</taxon>
        <taxon>Pseudomonadati</taxon>
        <taxon>Pseudomonadota</taxon>
        <taxon>Alphaproteobacteria</taxon>
        <taxon>Caulobacterales</taxon>
        <taxon>Caulobacteraceae</taxon>
        <taxon>Brevundimonas</taxon>
    </lineage>
</organism>
<name>A0ABQ5TAJ4_9CAUL</name>
<keyword evidence="1" id="KW-0808">Transferase</keyword>
<protein>
    <submittedName>
        <fullName evidence="4">Glucosamine-6-phosphate deaminase</fullName>
    </submittedName>
</protein>
<reference evidence="4" key="2">
    <citation type="submission" date="2023-01" db="EMBL/GenBank/DDBJ databases">
        <authorList>
            <person name="Sun Q."/>
            <person name="Evtushenko L."/>
        </authorList>
    </citation>
    <scope>NUCLEOTIDE SEQUENCE</scope>
    <source>
        <strain evidence="4">VKM B-1499</strain>
    </source>
</reference>
<feature type="domain" description="SIS" evidence="3">
    <location>
        <begin position="200"/>
        <end position="334"/>
    </location>
</feature>
<sequence>MVKLALTATVMEREALEAADAVEQMLQKNAAVFQALGAQLRTTPPAVVVTVARGSSDHAATYAKYLIEAFVGVPVASAAPSIASVYGAPSAPGSALCLAISQSGRSPDLLASVDAQRAAGAQVVALVNDETSPLAERADTLAGLNVGPELAVAATKSFIASLAGVAALVGAWSENAELQAAVARLPDDLRRAASLDWRDAARSLMDADQLFVIGRGFGLGVAQEAALKLKETCGVQAEAFSAAEVRHGPMAIVGEGFPVLLMAGSDTAGDSVRAVAAEFAARGARTLLADAQTGAGPLPAFAAHPAIEPLLMIQSFYRLAAHLSVSRGLNPDSPPHLRKVTETV</sequence>
<evidence type="ECO:0000256" key="2">
    <source>
        <dbReference type="ARBA" id="ARBA00022737"/>
    </source>
</evidence>
<evidence type="ECO:0000313" key="5">
    <source>
        <dbReference type="Proteomes" id="UP001143509"/>
    </source>
</evidence>
<gene>
    <name evidence="4" type="ORF">GCM10017620_28080</name>
</gene>
<keyword evidence="5" id="KW-1185">Reference proteome</keyword>
<dbReference type="CDD" id="cd05008">
    <property type="entry name" value="SIS_GlmS_GlmD_1"/>
    <property type="match status" value="1"/>
</dbReference>
<evidence type="ECO:0000313" key="4">
    <source>
        <dbReference type="EMBL" id="GLK49834.1"/>
    </source>
</evidence>
<dbReference type="Gene3D" id="3.40.50.10490">
    <property type="entry name" value="Glucose-6-phosphate isomerase like protein, domain 1"/>
    <property type="match status" value="2"/>
</dbReference>
<dbReference type="Pfam" id="PF01380">
    <property type="entry name" value="SIS"/>
    <property type="match status" value="2"/>
</dbReference>
<keyword evidence="1" id="KW-0032">Aminotransferase</keyword>
<accession>A0ABQ5TAJ4</accession>
<dbReference type="PROSITE" id="PS51464">
    <property type="entry name" value="SIS"/>
    <property type="match status" value="2"/>
</dbReference>
<dbReference type="InterPro" id="IPR001347">
    <property type="entry name" value="SIS_dom"/>
</dbReference>
<dbReference type="InterPro" id="IPR035466">
    <property type="entry name" value="GlmS/AgaS_SIS"/>
</dbReference>
<dbReference type="EMBL" id="BSFD01000011">
    <property type="protein sequence ID" value="GLK49834.1"/>
    <property type="molecule type" value="Genomic_DNA"/>
</dbReference>
<evidence type="ECO:0000259" key="3">
    <source>
        <dbReference type="PROSITE" id="PS51464"/>
    </source>
</evidence>
<dbReference type="InterPro" id="IPR046348">
    <property type="entry name" value="SIS_dom_sf"/>
</dbReference>
<proteinExistence type="predicted"/>
<evidence type="ECO:0000256" key="1">
    <source>
        <dbReference type="ARBA" id="ARBA00022576"/>
    </source>
</evidence>
<keyword evidence="2" id="KW-0677">Repeat</keyword>
<reference evidence="4" key="1">
    <citation type="journal article" date="2014" name="Int. J. Syst. Evol. Microbiol.">
        <title>Complete genome of a new Firmicutes species belonging to the dominant human colonic microbiota ('Ruminococcus bicirculans') reveals two chromosomes and a selective capacity to utilize plant glucans.</title>
        <authorList>
            <consortium name="NISC Comparative Sequencing Program"/>
            <person name="Wegmann U."/>
            <person name="Louis P."/>
            <person name="Goesmann A."/>
            <person name="Henrissat B."/>
            <person name="Duncan S.H."/>
            <person name="Flint H.J."/>
        </authorList>
    </citation>
    <scope>NUCLEOTIDE SEQUENCE</scope>
    <source>
        <strain evidence="4">VKM B-1499</strain>
    </source>
</reference>
<comment type="caution">
    <text evidence="4">The sequence shown here is derived from an EMBL/GenBank/DDBJ whole genome shotgun (WGS) entry which is preliminary data.</text>
</comment>